<feature type="transmembrane region" description="Helical" evidence="1">
    <location>
        <begin position="67"/>
        <end position="88"/>
    </location>
</feature>
<reference evidence="2" key="3">
    <citation type="submission" date="2025-09" db="UniProtKB">
        <authorList>
            <consortium name="Ensembl"/>
        </authorList>
    </citation>
    <scope>IDENTIFICATION</scope>
</reference>
<name>A0A665VHR6_ECHNA</name>
<sequence>MLNGNHKGTQRHLLSEGNHTNSTVIESKSQEDLCGPFYHHLSIYNQAYLRNFELSAAQNESSKPLEWSYLAAALGTALTISLLIIMAVKFRLFHRFLASYRHSLLQEMVGGTVNGMDEDDDGFIEDNYIQTSEKERVGREFSLTTPVISFK</sequence>
<dbReference type="AlphaFoldDB" id="A0A665VHR6"/>
<dbReference type="PANTHER" id="PTHR31450">
    <property type="entry name" value="LEUCINE-RICH REPEAT-CONTAINING PROTEIN 19 LRRC19 FAMILY MEMBER"/>
    <property type="match status" value="1"/>
</dbReference>
<dbReference type="Proteomes" id="UP000472264">
    <property type="component" value="Chromosome 17"/>
</dbReference>
<evidence type="ECO:0000256" key="1">
    <source>
        <dbReference type="SAM" id="Phobius"/>
    </source>
</evidence>
<keyword evidence="3" id="KW-1185">Reference proteome</keyword>
<evidence type="ECO:0000313" key="3">
    <source>
        <dbReference type="Proteomes" id="UP000472264"/>
    </source>
</evidence>
<keyword evidence="1" id="KW-0812">Transmembrane</keyword>
<reference evidence="2" key="1">
    <citation type="submission" date="2021-04" db="EMBL/GenBank/DDBJ databases">
        <authorList>
            <consortium name="Wellcome Sanger Institute Data Sharing"/>
        </authorList>
    </citation>
    <scope>NUCLEOTIDE SEQUENCE [LARGE SCALE GENOMIC DNA]</scope>
</reference>
<dbReference type="InParanoid" id="A0A665VHR6"/>
<keyword evidence="1" id="KW-0472">Membrane</keyword>
<reference evidence="2" key="2">
    <citation type="submission" date="2025-08" db="UniProtKB">
        <authorList>
            <consortium name="Ensembl"/>
        </authorList>
    </citation>
    <scope>IDENTIFICATION</scope>
</reference>
<dbReference type="OMA" id="SKPLEWS"/>
<organism evidence="2 3">
    <name type="scientific">Echeneis naucrates</name>
    <name type="common">Live sharksucker</name>
    <dbReference type="NCBI Taxonomy" id="173247"/>
    <lineage>
        <taxon>Eukaryota</taxon>
        <taxon>Metazoa</taxon>
        <taxon>Chordata</taxon>
        <taxon>Craniata</taxon>
        <taxon>Vertebrata</taxon>
        <taxon>Euteleostomi</taxon>
        <taxon>Actinopterygii</taxon>
        <taxon>Neopterygii</taxon>
        <taxon>Teleostei</taxon>
        <taxon>Neoteleostei</taxon>
        <taxon>Acanthomorphata</taxon>
        <taxon>Carangaria</taxon>
        <taxon>Carangiformes</taxon>
        <taxon>Echeneidae</taxon>
        <taxon>Echeneis</taxon>
    </lineage>
</organism>
<evidence type="ECO:0000313" key="2">
    <source>
        <dbReference type="Ensembl" id="ENSENLP00000030792.1"/>
    </source>
</evidence>
<dbReference type="PANTHER" id="PTHR31450:SF3">
    <property type="entry name" value="TYPE III ENDOSOME MEMBRANE PROTEIN TEMP"/>
    <property type="match status" value="1"/>
</dbReference>
<proteinExistence type="predicted"/>
<keyword evidence="1" id="KW-1133">Transmembrane helix</keyword>
<dbReference type="Ensembl" id="ENSENLT00000031691.1">
    <property type="protein sequence ID" value="ENSENLP00000030792.1"/>
    <property type="gene ID" value="ENSENLG00000013653.1"/>
</dbReference>
<accession>A0A665VHR6</accession>
<protein>
    <submittedName>
        <fullName evidence="2">Uncharacterized protein</fullName>
    </submittedName>
</protein>